<feature type="repeat" description="PPR" evidence="2">
    <location>
        <begin position="107"/>
        <end position="141"/>
    </location>
</feature>
<dbReference type="Pfam" id="PF13041">
    <property type="entry name" value="PPR_2"/>
    <property type="match status" value="1"/>
</dbReference>
<dbReference type="InterPro" id="IPR011990">
    <property type="entry name" value="TPR-like_helical_dom_sf"/>
</dbReference>
<dbReference type="PROSITE" id="PS51375">
    <property type="entry name" value="PPR"/>
    <property type="match status" value="2"/>
</dbReference>
<dbReference type="GO" id="GO:0003723">
    <property type="term" value="F:RNA binding"/>
    <property type="evidence" value="ECO:0007669"/>
    <property type="project" value="InterPro"/>
</dbReference>
<evidence type="ECO:0000313" key="3">
    <source>
        <dbReference type="EMBL" id="KAL0348791.1"/>
    </source>
</evidence>
<feature type="repeat" description="PPR" evidence="2">
    <location>
        <begin position="76"/>
        <end position="106"/>
    </location>
</feature>
<dbReference type="InterPro" id="IPR002885">
    <property type="entry name" value="PPR_rpt"/>
</dbReference>
<accession>A0AAW2P293</accession>
<comment type="caution">
    <text evidence="3">The sequence shown here is derived from an EMBL/GenBank/DDBJ whole genome shotgun (WGS) entry which is preliminary data.</text>
</comment>
<sequence>MRFSGVIPGEVTMATVISAYARVDGVRRSSKFLHGLVLKLGLHAPVIVATNLVHLYCMSSCLGLARILFDEMIEKNVVSWNVMLNGYVKGGLVDSARELFEGIPGKDVVSWGTIIDGYVQVGRVREGLALYCDMRHTGLYPNEVMIVDNFSACGQDAKFIEGQQFHALALKIGFKRYDFVQATLVHFYATCREVELACLQFEEGNKDHVACWNALIAGLIRNRMVNDASIYLMRCQNEMFSLGAL</sequence>
<dbReference type="AlphaFoldDB" id="A0AAW2P293"/>
<reference evidence="3" key="2">
    <citation type="journal article" date="2024" name="Plant">
        <title>Genomic evolution and insights into agronomic trait innovations of Sesamum species.</title>
        <authorList>
            <person name="Miao H."/>
            <person name="Wang L."/>
            <person name="Qu L."/>
            <person name="Liu H."/>
            <person name="Sun Y."/>
            <person name="Le M."/>
            <person name="Wang Q."/>
            <person name="Wei S."/>
            <person name="Zheng Y."/>
            <person name="Lin W."/>
            <person name="Duan Y."/>
            <person name="Cao H."/>
            <person name="Xiong S."/>
            <person name="Wang X."/>
            <person name="Wei L."/>
            <person name="Li C."/>
            <person name="Ma Q."/>
            <person name="Ju M."/>
            <person name="Zhao R."/>
            <person name="Li G."/>
            <person name="Mu C."/>
            <person name="Tian Q."/>
            <person name="Mei H."/>
            <person name="Zhang T."/>
            <person name="Gao T."/>
            <person name="Zhang H."/>
        </authorList>
    </citation>
    <scope>NUCLEOTIDE SEQUENCE</scope>
    <source>
        <strain evidence="3">G01</strain>
    </source>
</reference>
<evidence type="ECO:0000256" key="2">
    <source>
        <dbReference type="PROSITE-ProRule" id="PRU00708"/>
    </source>
</evidence>
<gene>
    <name evidence="3" type="ORF">Sangu_1106900</name>
</gene>
<dbReference type="GO" id="GO:0009451">
    <property type="term" value="P:RNA modification"/>
    <property type="evidence" value="ECO:0007669"/>
    <property type="project" value="InterPro"/>
</dbReference>
<proteinExistence type="predicted"/>
<evidence type="ECO:0000256" key="1">
    <source>
        <dbReference type="ARBA" id="ARBA00022737"/>
    </source>
</evidence>
<dbReference type="PANTHER" id="PTHR47926:SF407">
    <property type="entry name" value="(WILD MALAYSIAN BANANA) HYPOTHETICAL PROTEIN"/>
    <property type="match status" value="1"/>
</dbReference>
<organism evidence="3">
    <name type="scientific">Sesamum angustifolium</name>
    <dbReference type="NCBI Taxonomy" id="2727405"/>
    <lineage>
        <taxon>Eukaryota</taxon>
        <taxon>Viridiplantae</taxon>
        <taxon>Streptophyta</taxon>
        <taxon>Embryophyta</taxon>
        <taxon>Tracheophyta</taxon>
        <taxon>Spermatophyta</taxon>
        <taxon>Magnoliopsida</taxon>
        <taxon>eudicotyledons</taxon>
        <taxon>Gunneridae</taxon>
        <taxon>Pentapetalae</taxon>
        <taxon>asterids</taxon>
        <taxon>lamiids</taxon>
        <taxon>Lamiales</taxon>
        <taxon>Pedaliaceae</taxon>
        <taxon>Sesamum</taxon>
    </lineage>
</organism>
<name>A0AAW2P293_9LAMI</name>
<keyword evidence="1" id="KW-0677">Repeat</keyword>
<reference evidence="3" key="1">
    <citation type="submission" date="2020-06" db="EMBL/GenBank/DDBJ databases">
        <authorList>
            <person name="Li T."/>
            <person name="Hu X."/>
            <person name="Zhang T."/>
            <person name="Song X."/>
            <person name="Zhang H."/>
            <person name="Dai N."/>
            <person name="Sheng W."/>
            <person name="Hou X."/>
            <person name="Wei L."/>
        </authorList>
    </citation>
    <scope>NUCLEOTIDE SEQUENCE</scope>
    <source>
        <strain evidence="3">G01</strain>
        <tissue evidence="3">Leaf</tissue>
    </source>
</reference>
<dbReference type="EMBL" id="JACGWK010000006">
    <property type="protein sequence ID" value="KAL0348791.1"/>
    <property type="molecule type" value="Genomic_DNA"/>
</dbReference>
<dbReference type="Gene3D" id="1.25.40.10">
    <property type="entry name" value="Tetratricopeptide repeat domain"/>
    <property type="match status" value="2"/>
</dbReference>
<protein>
    <submittedName>
        <fullName evidence="3">Pentatricopeptide repeat-containing protein, mitochondrial</fullName>
    </submittedName>
</protein>
<dbReference type="PANTHER" id="PTHR47926">
    <property type="entry name" value="PENTATRICOPEPTIDE REPEAT-CONTAINING PROTEIN"/>
    <property type="match status" value="1"/>
</dbReference>
<dbReference type="Pfam" id="PF01535">
    <property type="entry name" value="PPR"/>
    <property type="match status" value="3"/>
</dbReference>
<dbReference type="InterPro" id="IPR046960">
    <property type="entry name" value="PPR_At4g14850-like_plant"/>
</dbReference>
<dbReference type="NCBIfam" id="TIGR00756">
    <property type="entry name" value="PPR"/>
    <property type="match status" value="2"/>
</dbReference>